<dbReference type="AlphaFoldDB" id="A0A3D9T0T3"/>
<proteinExistence type="predicted"/>
<gene>
    <name evidence="2" type="ORF">DFJ69_4353</name>
</gene>
<dbReference type="Gene3D" id="3.40.50.1400">
    <property type="match status" value="1"/>
</dbReference>
<protein>
    <submittedName>
        <fullName evidence="2">Sirohydrochlorin ferrochelatase</fullName>
    </submittedName>
</protein>
<feature type="compositionally biased region" description="Basic residues" evidence="1">
    <location>
        <begin position="30"/>
        <end position="41"/>
    </location>
</feature>
<sequence>MRHPATVTMPAVTPDSDVPPENEGPELLPARRRRPRRGGRHRGAESYALPPGAPALIVAVPGPSAPPVPVVTPPDLTGGPGAPGFPETPGPGGPPMAAGVAGALALLTEHSHTGRPVVLGHLDGTEATLGAALVAAATAPDRAPDMPPAVVVPLLTGPDPEIDARVRRAVAASRVPAVIAEPLGPHPLMAQALHERLTEAGLARADRIRMMTTVTVAGGVVIVVPGGPAAVREAEVSAVLLASRLAVPAAAASLEDAPGAVGPAEAASRLRAAGATHVAFAPCVIGPEADPSRLAVLSKLAADTGAGLAPAVGGHPVLAQLIALRYVEALEKALGQTPAR</sequence>
<organism evidence="2 3">
    <name type="scientific">Thermomonospora umbrina</name>
    <dbReference type="NCBI Taxonomy" id="111806"/>
    <lineage>
        <taxon>Bacteria</taxon>
        <taxon>Bacillati</taxon>
        <taxon>Actinomycetota</taxon>
        <taxon>Actinomycetes</taxon>
        <taxon>Streptosporangiales</taxon>
        <taxon>Thermomonosporaceae</taxon>
        <taxon>Thermomonospora</taxon>
    </lineage>
</organism>
<accession>A0A3D9T0T3</accession>
<dbReference type="Proteomes" id="UP000256661">
    <property type="component" value="Unassembled WGS sequence"/>
</dbReference>
<comment type="caution">
    <text evidence="2">The sequence shown here is derived from an EMBL/GenBank/DDBJ whole genome shotgun (WGS) entry which is preliminary data.</text>
</comment>
<reference evidence="2 3" key="1">
    <citation type="submission" date="2018-08" db="EMBL/GenBank/DDBJ databases">
        <title>Sequencing the genomes of 1000 actinobacteria strains.</title>
        <authorList>
            <person name="Klenk H.-P."/>
        </authorList>
    </citation>
    <scope>NUCLEOTIDE SEQUENCE [LARGE SCALE GENOMIC DNA]</scope>
    <source>
        <strain evidence="2 3">DSM 43927</strain>
    </source>
</reference>
<evidence type="ECO:0000313" key="2">
    <source>
        <dbReference type="EMBL" id="REE98855.1"/>
    </source>
</evidence>
<keyword evidence="3" id="KW-1185">Reference proteome</keyword>
<dbReference type="EMBL" id="QTTT01000001">
    <property type="protein sequence ID" value="REE98855.1"/>
    <property type="molecule type" value="Genomic_DNA"/>
</dbReference>
<feature type="region of interest" description="Disordered" evidence="1">
    <location>
        <begin position="1"/>
        <end position="49"/>
    </location>
</feature>
<evidence type="ECO:0000313" key="3">
    <source>
        <dbReference type="Proteomes" id="UP000256661"/>
    </source>
</evidence>
<name>A0A3D9T0T3_9ACTN</name>
<dbReference type="SUPFAM" id="SSF53800">
    <property type="entry name" value="Chelatase"/>
    <property type="match status" value="1"/>
</dbReference>
<evidence type="ECO:0000256" key="1">
    <source>
        <dbReference type="SAM" id="MobiDB-lite"/>
    </source>
</evidence>